<name>A0A645D3Q8_9ZZZZ</name>
<dbReference type="Gene3D" id="3.30.2320.30">
    <property type="entry name" value="ATP synthase, E subunit, C-terminal"/>
    <property type="match status" value="1"/>
</dbReference>
<reference evidence="4" key="1">
    <citation type="submission" date="2019-08" db="EMBL/GenBank/DDBJ databases">
        <authorList>
            <person name="Kucharzyk K."/>
            <person name="Murdoch R.W."/>
            <person name="Higgins S."/>
            <person name="Loffler F."/>
        </authorList>
    </citation>
    <scope>NUCLEOTIDE SEQUENCE</scope>
</reference>
<evidence type="ECO:0000256" key="1">
    <source>
        <dbReference type="ARBA" id="ARBA00005901"/>
    </source>
</evidence>
<evidence type="ECO:0000313" key="4">
    <source>
        <dbReference type="EMBL" id="MPM84110.1"/>
    </source>
</evidence>
<dbReference type="InterPro" id="IPR038495">
    <property type="entry name" value="ATPase_E_C"/>
</dbReference>
<dbReference type="AlphaFoldDB" id="A0A645D3Q8"/>
<keyword evidence="2" id="KW-0813">Transport</keyword>
<keyword evidence="3" id="KW-0406">Ion transport</keyword>
<evidence type="ECO:0000256" key="2">
    <source>
        <dbReference type="ARBA" id="ARBA00022448"/>
    </source>
</evidence>
<sequence length="208" mass="24442">MTSIEDKLKLFTKIVFSEIDEQFKKQEEKASSEINEILLKENAKLKNYKEKTIKDIEKKITAKQREKVSKVKMDTQRKLLNIKEEIITETIEEVKKGITEYSSTEEYGSYLLNEIKSLKSNEVLEIPESFILYLSEKDIEKYKEDIEEELKDISQSFNIKPSKVDIIGGFILEDEDKKFRIDNSLIHKIYELKEEVGTKVMDELNEEA</sequence>
<dbReference type="InterPro" id="IPR002842">
    <property type="entry name" value="ATPase_V1_Esu"/>
</dbReference>
<comment type="similarity">
    <text evidence="1">Belongs to the V-ATPase E subunit family.</text>
</comment>
<dbReference type="EMBL" id="VSSQ01032744">
    <property type="protein sequence ID" value="MPM84110.1"/>
    <property type="molecule type" value="Genomic_DNA"/>
</dbReference>
<evidence type="ECO:0000256" key="3">
    <source>
        <dbReference type="ARBA" id="ARBA00023065"/>
    </source>
</evidence>
<proteinExistence type="inferred from homology"/>
<accession>A0A645D3Q8</accession>
<dbReference type="Pfam" id="PF01991">
    <property type="entry name" value="vATP-synt_E"/>
    <property type="match status" value="1"/>
</dbReference>
<dbReference type="GO" id="GO:0046961">
    <property type="term" value="F:proton-transporting ATPase activity, rotational mechanism"/>
    <property type="evidence" value="ECO:0007669"/>
    <property type="project" value="InterPro"/>
</dbReference>
<dbReference type="SUPFAM" id="SSF160527">
    <property type="entry name" value="V-type ATPase subunit E-like"/>
    <property type="match status" value="1"/>
</dbReference>
<dbReference type="GO" id="GO:0033178">
    <property type="term" value="C:proton-transporting two-sector ATPase complex, catalytic domain"/>
    <property type="evidence" value="ECO:0007669"/>
    <property type="project" value="InterPro"/>
</dbReference>
<protein>
    <submittedName>
        <fullName evidence="4">V-type proton ATPase subunit E</fullName>
    </submittedName>
</protein>
<organism evidence="4">
    <name type="scientific">bioreactor metagenome</name>
    <dbReference type="NCBI Taxonomy" id="1076179"/>
    <lineage>
        <taxon>unclassified sequences</taxon>
        <taxon>metagenomes</taxon>
        <taxon>ecological metagenomes</taxon>
    </lineage>
</organism>
<comment type="caution">
    <text evidence="4">The sequence shown here is derived from an EMBL/GenBank/DDBJ whole genome shotgun (WGS) entry which is preliminary data.</text>
</comment>
<gene>
    <name evidence="4" type="primary">atpE_46</name>
    <name evidence="4" type="ORF">SDC9_131181</name>
</gene>